<feature type="region of interest" description="Disordered" evidence="1">
    <location>
        <begin position="48"/>
        <end position="67"/>
    </location>
</feature>
<dbReference type="KEGG" id="hba:Hbal_0822"/>
<evidence type="ECO:0000256" key="2">
    <source>
        <dbReference type="SAM" id="SignalP"/>
    </source>
</evidence>
<keyword evidence="2" id="KW-0732">Signal</keyword>
<dbReference type="AlphaFoldDB" id="C6XPZ9"/>
<organism evidence="3 4">
    <name type="scientific">Hirschia baltica (strain ATCC 49814 / DSM 5838 / IFAM 1418)</name>
    <dbReference type="NCBI Taxonomy" id="582402"/>
    <lineage>
        <taxon>Bacteria</taxon>
        <taxon>Pseudomonadati</taxon>
        <taxon>Pseudomonadota</taxon>
        <taxon>Alphaproteobacteria</taxon>
        <taxon>Hyphomonadales</taxon>
        <taxon>Hyphomonadaceae</taxon>
        <taxon>Hirschia</taxon>
    </lineage>
</organism>
<dbReference type="STRING" id="582402.Hbal_0822"/>
<dbReference type="EMBL" id="CP001678">
    <property type="protein sequence ID" value="ACT58516.1"/>
    <property type="molecule type" value="Genomic_DNA"/>
</dbReference>
<evidence type="ECO:0000256" key="1">
    <source>
        <dbReference type="SAM" id="MobiDB-lite"/>
    </source>
</evidence>
<dbReference type="OrthoDB" id="9843290at2"/>
<evidence type="ECO:0000313" key="4">
    <source>
        <dbReference type="Proteomes" id="UP000002745"/>
    </source>
</evidence>
<dbReference type="RefSeq" id="WP_015826666.1">
    <property type="nucleotide sequence ID" value="NC_012982.1"/>
</dbReference>
<feature type="chain" id="PRO_5002974219" evidence="2">
    <location>
        <begin position="23"/>
        <end position="131"/>
    </location>
</feature>
<keyword evidence="4" id="KW-1185">Reference proteome</keyword>
<reference evidence="4" key="1">
    <citation type="journal article" date="2011" name="J. Bacteriol.">
        <title>Genome sequences of eight morphologically diverse alphaproteobacteria.</title>
        <authorList>
            <consortium name="US DOE Joint Genome Institute"/>
            <person name="Brown P.J."/>
            <person name="Kysela D.T."/>
            <person name="Buechlein A."/>
            <person name="Hemmerich C."/>
            <person name="Brun Y.V."/>
        </authorList>
    </citation>
    <scope>NUCLEOTIDE SEQUENCE [LARGE SCALE GENOMIC DNA]</scope>
    <source>
        <strain evidence="4">ATCC 49814 / DSM 5838 / IFAM 1418</strain>
    </source>
</reference>
<evidence type="ECO:0000313" key="3">
    <source>
        <dbReference type="EMBL" id="ACT58516.1"/>
    </source>
</evidence>
<gene>
    <name evidence="3" type="ordered locus">Hbal_0822</name>
</gene>
<proteinExistence type="predicted"/>
<feature type="signal peptide" evidence="2">
    <location>
        <begin position="1"/>
        <end position="22"/>
    </location>
</feature>
<dbReference type="PROSITE" id="PS51257">
    <property type="entry name" value="PROKAR_LIPOPROTEIN"/>
    <property type="match status" value="1"/>
</dbReference>
<sequence>MKFLIALAFLVSGLLGTSSACAHAMGVKSASAHSTTIDEHTSHIHAAPPDQHDGHNTAPTAQHDMHGKSHGSCPEDCDGGPDCAGCSAIPVSVTVGDFALYIPLISAHFSLSDEAGFEKTYALEPPPPRTI</sequence>
<name>C6XPZ9_HIRBI</name>
<dbReference type="HOGENOM" id="CLU_1924688_0_0_5"/>
<dbReference type="Proteomes" id="UP000002745">
    <property type="component" value="Chromosome"/>
</dbReference>
<protein>
    <submittedName>
        <fullName evidence="3">Uncharacterized protein</fullName>
    </submittedName>
</protein>
<accession>C6XPZ9</accession>